<name>A0A066W8V7_TILAU</name>
<dbReference type="HOGENOM" id="CLU_599322_0_0_1"/>
<dbReference type="RefSeq" id="XP_013244497.1">
    <property type="nucleotide sequence ID" value="XM_013389043.1"/>
</dbReference>
<sequence>RAYSTGPNQYQVFQSFGTPLGYFFRTIARTARIITLSGLTIALVTLGIFEGTHQYVEHISMPRAIAHAAEAVERGEDECGWEEDYLDDASWAARGISGTDSRLSTKARHAVRAAWIAINLGGGLSPTLLSVGAPDGSTEKEVARIRLREAAQSGDMNIDNGLRLAEGYLDVALKEAERQGMRVPDSIALGSMSAQQVSAAVDPTSAALETQLADARVRIGTPQSMSLAIEGYERLFNAFGWLDDEAKRKCGVTTQRMVRLASRIGALYQGLGQRGEAENWYMRGISLIPSTAAGTKEDADVRIEAAAKNGSSSTATPSLTRALVSSLLGLSSLYATPPQGDSSRLEVDRTFRASLEKALGIQTSALRMICFELQRLSMPASSAAQPEGKNIETHPSLALPASPSTSGSAEAAALLAINPLHYRLHPDASASKELYWLWALHHGGQASLHIAETIYAL</sequence>
<accession>A0A066W8V7</accession>
<gene>
    <name evidence="1" type="ORF">K437DRAFT_206134</name>
</gene>
<dbReference type="OrthoDB" id="2524554at2759"/>
<evidence type="ECO:0000313" key="2">
    <source>
        <dbReference type="Proteomes" id="UP000027361"/>
    </source>
</evidence>
<dbReference type="EMBL" id="JMSN01000019">
    <property type="protein sequence ID" value="KDN50372.1"/>
    <property type="molecule type" value="Genomic_DNA"/>
</dbReference>
<feature type="non-terminal residue" evidence="1">
    <location>
        <position position="457"/>
    </location>
</feature>
<comment type="caution">
    <text evidence="1">The sequence shown here is derived from an EMBL/GenBank/DDBJ whole genome shotgun (WGS) entry which is preliminary data.</text>
</comment>
<organism evidence="1 2">
    <name type="scientific">Tilletiaria anomala (strain ATCC 24038 / CBS 436.72 / UBC 951)</name>
    <dbReference type="NCBI Taxonomy" id="1037660"/>
    <lineage>
        <taxon>Eukaryota</taxon>
        <taxon>Fungi</taxon>
        <taxon>Dikarya</taxon>
        <taxon>Basidiomycota</taxon>
        <taxon>Ustilaginomycotina</taxon>
        <taxon>Exobasidiomycetes</taxon>
        <taxon>Georgefischeriales</taxon>
        <taxon>Tilletiariaceae</taxon>
        <taxon>Tilletiaria</taxon>
    </lineage>
</organism>
<protein>
    <submittedName>
        <fullName evidence="1">Uncharacterized protein</fullName>
    </submittedName>
</protein>
<dbReference type="AlphaFoldDB" id="A0A066W8V7"/>
<keyword evidence="2" id="KW-1185">Reference proteome</keyword>
<dbReference type="Proteomes" id="UP000027361">
    <property type="component" value="Unassembled WGS sequence"/>
</dbReference>
<proteinExistence type="predicted"/>
<dbReference type="InParanoid" id="A0A066W8V7"/>
<dbReference type="GeneID" id="25262035"/>
<reference evidence="1 2" key="1">
    <citation type="submission" date="2014-05" db="EMBL/GenBank/DDBJ databases">
        <title>Draft genome sequence of a rare smut relative, Tilletiaria anomala UBC 951.</title>
        <authorList>
            <consortium name="DOE Joint Genome Institute"/>
            <person name="Toome M."/>
            <person name="Kuo A."/>
            <person name="Henrissat B."/>
            <person name="Lipzen A."/>
            <person name="Tritt A."/>
            <person name="Yoshinaga Y."/>
            <person name="Zane M."/>
            <person name="Barry K."/>
            <person name="Grigoriev I.V."/>
            <person name="Spatafora J.W."/>
            <person name="Aimea M.C."/>
        </authorList>
    </citation>
    <scope>NUCLEOTIDE SEQUENCE [LARGE SCALE GENOMIC DNA]</scope>
    <source>
        <strain evidence="1 2">UBC 951</strain>
    </source>
</reference>
<evidence type="ECO:0000313" key="1">
    <source>
        <dbReference type="EMBL" id="KDN50372.1"/>
    </source>
</evidence>
<feature type="non-terminal residue" evidence="1">
    <location>
        <position position="1"/>
    </location>
</feature>
<dbReference type="OMA" id="GAHMWVE"/>